<dbReference type="AlphaFoldDB" id="A0A1F4V178"/>
<proteinExistence type="predicted"/>
<evidence type="ECO:0000313" key="2">
    <source>
        <dbReference type="Proteomes" id="UP000177458"/>
    </source>
</evidence>
<protein>
    <submittedName>
        <fullName evidence="1">Uncharacterized protein</fullName>
    </submittedName>
</protein>
<dbReference type="EMBL" id="MEVF01000005">
    <property type="protein sequence ID" value="OGC50965.1"/>
    <property type="molecule type" value="Genomic_DNA"/>
</dbReference>
<evidence type="ECO:0000313" key="1">
    <source>
        <dbReference type="EMBL" id="OGC50965.1"/>
    </source>
</evidence>
<reference evidence="1 2" key="1">
    <citation type="journal article" date="2016" name="Nat. Commun.">
        <title>Thousands of microbial genomes shed light on interconnected biogeochemical processes in an aquifer system.</title>
        <authorList>
            <person name="Anantharaman K."/>
            <person name="Brown C.T."/>
            <person name="Hug L.A."/>
            <person name="Sharon I."/>
            <person name="Castelle C.J."/>
            <person name="Probst A.J."/>
            <person name="Thomas B.C."/>
            <person name="Singh A."/>
            <person name="Wilkins M.J."/>
            <person name="Karaoz U."/>
            <person name="Brodie E.L."/>
            <person name="Williams K.H."/>
            <person name="Hubbard S.S."/>
            <person name="Banfield J.F."/>
        </authorList>
    </citation>
    <scope>NUCLEOTIDE SEQUENCE [LARGE SCALE GENOMIC DNA]</scope>
</reference>
<accession>A0A1F4V178</accession>
<name>A0A1F4V178_UNCKA</name>
<sequence length="313" mass="33615">MLKIKKLKNLNQNGQALLFVVVALTVALAIGVGVSLRELTSSSRVARTDTSSRVLGAAEGGAERFLTLSRAQLDRASNPLSNTDCPPNTTFYDDTQVGGKDGCKVTFNPTTGDNIRAEAIVRVAPFKYNSTDNLAYETVIPAGEVREVNTENAGAMSLQLCWRADPDNGGNSPVDIYYIDYGAQGVYVKQGVRAGTRSGTYVESLTFVDASSAPVNCSTLGYRYTRTVVLDTSSGRTPYGLRIRSLNANVKMRIMPLTNVSLFPVQGYKIDSTGVLSSVSDVSVTATAQVLAYRSLPYLPVVFDFGLYSEAAL</sequence>
<gene>
    <name evidence="1" type="ORF">A3A69_02410</name>
</gene>
<dbReference type="Proteomes" id="UP000177458">
    <property type="component" value="Unassembled WGS sequence"/>
</dbReference>
<organism evidence="1 2">
    <name type="scientific">candidate division WWE3 bacterium RIFCSPLOWO2_01_FULL_37_15</name>
    <dbReference type="NCBI Taxonomy" id="1802622"/>
    <lineage>
        <taxon>Bacteria</taxon>
        <taxon>Katanobacteria</taxon>
    </lineage>
</organism>
<comment type="caution">
    <text evidence="1">The sequence shown here is derived from an EMBL/GenBank/DDBJ whole genome shotgun (WGS) entry which is preliminary data.</text>
</comment>